<sequence length="99" mass="11084">MGYSLHDCLRSTEHDRFQHPMPVFKSGTCFLFIGSSSQSMPPCIRTIFLVTKTDKIDTVVDAHELTAQVKNVKPLLQTPVKHAHTPLIQVCCLCDNLSD</sequence>
<accession>A0A368FWQ8</accession>
<keyword evidence="2" id="KW-1185">Reference proteome</keyword>
<dbReference type="EMBL" id="JOJR01000750">
    <property type="protein sequence ID" value="RCN34717.1"/>
    <property type="molecule type" value="Genomic_DNA"/>
</dbReference>
<dbReference type="AlphaFoldDB" id="A0A368FWQ8"/>
<reference evidence="1 2" key="1">
    <citation type="submission" date="2014-10" db="EMBL/GenBank/DDBJ databases">
        <title>Draft genome of the hookworm Ancylostoma caninum.</title>
        <authorList>
            <person name="Mitreva M."/>
        </authorList>
    </citation>
    <scope>NUCLEOTIDE SEQUENCE [LARGE SCALE GENOMIC DNA]</scope>
    <source>
        <strain evidence="1 2">Baltimore</strain>
    </source>
</reference>
<proteinExistence type="predicted"/>
<comment type="caution">
    <text evidence="1">The sequence shown here is derived from an EMBL/GenBank/DDBJ whole genome shotgun (WGS) entry which is preliminary data.</text>
</comment>
<dbReference type="OrthoDB" id="10496993at2759"/>
<dbReference type="Proteomes" id="UP000252519">
    <property type="component" value="Unassembled WGS sequence"/>
</dbReference>
<organism evidence="1 2">
    <name type="scientific">Ancylostoma caninum</name>
    <name type="common">Dog hookworm</name>
    <dbReference type="NCBI Taxonomy" id="29170"/>
    <lineage>
        <taxon>Eukaryota</taxon>
        <taxon>Metazoa</taxon>
        <taxon>Ecdysozoa</taxon>
        <taxon>Nematoda</taxon>
        <taxon>Chromadorea</taxon>
        <taxon>Rhabditida</taxon>
        <taxon>Rhabditina</taxon>
        <taxon>Rhabditomorpha</taxon>
        <taxon>Strongyloidea</taxon>
        <taxon>Ancylostomatidae</taxon>
        <taxon>Ancylostomatinae</taxon>
        <taxon>Ancylostoma</taxon>
    </lineage>
</organism>
<evidence type="ECO:0000313" key="1">
    <source>
        <dbReference type="EMBL" id="RCN34717.1"/>
    </source>
</evidence>
<gene>
    <name evidence="1" type="ORF">ANCCAN_19440</name>
</gene>
<protein>
    <submittedName>
        <fullName evidence="1">Uncharacterized protein</fullName>
    </submittedName>
</protein>
<evidence type="ECO:0000313" key="2">
    <source>
        <dbReference type="Proteomes" id="UP000252519"/>
    </source>
</evidence>
<name>A0A368FWQ8_ANCCA</name>